<dbReference type="InterPro" id="IPR042176">
    <property type="entry name" value="Pantoate_ligase_C"/>
</dbReference>
<keyword evidence="2" id="KW-0436">Ligase</keyword>
<evidence type="ECO:0000313" key="3">
    <source>
        <dbReference type="Proteomes" id="UP001370490"/>
    </source>
</evidence>
<dbReference type="Pfam" id="PF02569">
    <property type="entry name" value="Pantoate_ligase"/>
    <property type="match status" value="1"/>
</dbReference>
<organism evidence="2 3">
    <name type="scientific">Dillenia turbinata</name>
    <dbReference type="NCBI Taxonomy" id="194707"/>
    <lineage>
        <taxon>Eukaryota</taxon>
        <taxon>Viridiplantae</taxon>
        <taxon>Streptophyta</taxon>
        <taxon>Embryophyta</taxon>
        <taxon>Tracheophyta</taxon>
        <taxon>Spermatophyta</taxon>
        <taxon>Magnoliopsida</taxon>
        <taxon>eudicotyledons</taxon>
        <taxon>Gunneridae</taxon>
        <taxon>Pentapetalae</taxon>
        <taxon>Dilleniales</taxon>
        <taxon>Dilleniaceae</taxon>
        <taxon>Dillenia</taxon>
    </lineage>
</organism>
<gene>
    <name evidence="2" type="ORF">RJ641_000419</name>
</gene>
<accession>A0AAN8WFD6</accession>
<dbReference type="GO" id="GO:0004592">
    <property type="term" value="F:pantoate-beta-alanine ligase activity"/>
    <property type="evidence" value="ECO:0007669"/>
    <property type="project" value="InterPro"/>
</dbReference>
<sequence length="93" mass="10625">MIGADLVREDDGLAMSSRNVHLSPEDRNKSGNGKEFLKQQKLRTQMQAETVLNRRQTFYLFLETDIPQQGNLSFIRLLHKTGSETGMEESRQG</sequence>
<feature type="region of interest" description="Disordered" evidence="1">
    <location>
        <begin position="15"/>
        <end position="41"/>
    </location>
</feature>
<dbReference type="EMBL" id="JBAMMX010000001">
    <property type="protein sequence ID" value="KAK6946946.1"/>
    <property type="molecule type" value="Genomic_DNA"/>
</dbReference>
<dbReference type="Gene3D" id="3.30.1300.10">
    <property type="entry name" value="Pantoate-beta-alanine ligase, C-terminal domain"/>
    <property type="match status" value="1"/>
</dbReference>
<name>A0AAN8WFD6_9MAGN</name>
<protein>
    <submittedName>
        <fullName evidence="2">Pantoate-beta-alanine ligase</fullName>
    </submittedName>
</protein>
<dbReference type="GO" id="GO:0015940">
    <property type="term" value="P:pantothenate biosynthetic process"/>
    <property type="evidence" value="ECO:0007669"/>
    <property type="project" value="InterPro"/>
</dbReference>
<evidence type="ECO:0000313" key="2">
    <source>
        <dbReference type="EMBL" id="KAK6946946.1"/>
    </source>
</evidence>
<keyword evidence="3" id="KW-1185">Reference proteome</keyword>
<dbReference type="SUPFAM" id="SSF52374">
    <property type="entry name" value="Nucleotidylyl transferase"/>
    <property type="match status" value="1"/>
</dbReference>
<comment type="caution">
    <text evidence="2">The sequence shown here is derived from an EMBL/GenBank/DDBJ whole genome shotgun (WGS) entry which is preliminary data.</text>
</comment>
<evidence type="ECO:0000256" key="1">
    <source>
        <dbReference type="SAM" id="MobiDB-lite"/>
    </source>
</evidence>
<proteinExistence type="predicted"/>
<reference evidence="2 3" key="1">
    <citation type="submission" date="2023-12" db="EMBL/GenBank/DDBJ databases">
        <title>A high-quality genome assembly for Dillenia turbinata (Dilleniales).</title>
        <authorList>
            <person name="Chanderbali A."/>
        </authorList>
    </citation>
    <scope>NUCLEOTIDE SEQUENCE [LARGE SCALE GENOMIC DNA]</scope>
    <source>
        <strain evidence="2">LSX21</strain>
        <tissue evidence="2">Leaf</tissue>
    </source>
</reference>
<dbReference type="AlphaFoldDB" id="A0AAN8WFD6"/>
<dbReference type="Proteomes" id="UP001370490">
    <property type="component" value="Unassembled WGS sequence"/>
</dbReference>
<dbReference type="InterPro" id="IPR003721">
    <property type="entry name" value="Pantoate_ligase"/>
</dbReference>